<keyword evidence="3" id="KW-1185">Reference proteome</keyword>
<protein>
    <submittedName>
        <fullName evidence="2">Uncharacterized protein</fullName>
    </submittedName>
</protein>
<proteinExistence type="predicted"/>
<evidence type="ECO:0000313" key="2">
    <source>
        <dbReference type="EMBL" id="PIO68701.1"/>
    </source>
</evidence>
<name>A0A2G9UEQ9_TELCI</name>
<sequence length="164" mass="19385">MLRGCLLVLLSVCLYVCAQDLSDDGSKNDRKKVENFMKDVKKELELLKKYLMLADVKQKRYLHVVLDILNETTVDWMYDKNMLEDFIGTFNALSSSLVDLNVKKLYQQRKLKYAYNYVRFMSCLASSDLGRATAYLPGWEQRRHQDLAYARKLERNCAFNYFKY</sequence>
<dbReference type="EMBL" id="KZ346968">
    <property type="protein sequence ID" value="PIO68701.1"/>
    <property type="molecule type" value="Genomic_DNA"/>
</dbReference>
<reference evidence="2 3" key="1">
    <citation type="submission" date="2015-09" db="EMBL/GenBank/DDBJ databases">
        <title>Draft genome of the parasitic nematode Teladorsagia circumcincta isolate WARC Sus (inbred).</title>
        <authorList>
            <person name="Mitreva M."/>
        </authorList>
    </citation>
    <scope>NUCLEOTIDE SEQUENCE [LARGE SCALE GENOMIC DNA]</scope>
    <source>
        <strain evidence="2 3">S</strain>
    </source>
</reference>
<organism evidence="2 3">
    <name type="scientific">Teladorsagia circumcincta</name>
    <name type="common">Brown stomach worm</name>
    <name type="synonym">Ostertagia circumcincta</name>
    <dbReference type="NCBI Taxonomy" id="45464"/>
    <lineage>
        <taxon>Eukaryota</taxon>
        <taxon>Metazoa</taxon>
        <taxon>Ecdysozoa</taxon>
        <taxon>Nematoda</taxon>
        <taxon>Chromadorea</taxon>
        <taxon>Rhabditida</taxon>
        <taxon>Rhabditina</taxon>
        <taxon>Rhabditomorpha</taxon>
        <taxon>Strongyloidea</taxon>
        <taxon>Trichostrongylidae</taxon>
        <taxon>Teladorsagia</taxon>
    </lineage>
</organism>
<feature type="signal peptide" evidence="1">
    <location>
        <begin position="1"/>
        <end position="18"/>
    </location>
</feature>
<evidence type="ECO:0000313" key="3">
    <source>
        <dbReference type="Proteomes" id="UP000230423"/>
    </source>
</evidence>
<dbReference type="AlphaFoldDB" id="A0A2G9UEQ9"/>
<accession>A0A2G9UEQ9</accession>
<dbReference type="Proteomes" id="UP000230423">
    <property type="component" value="Unassembled WGS sequence"/>
</dbReference>
<evidence type="ECO:0000256" key="1">
    <source>
        <dbReference type="SAM" id="SignalP"/>
    </source>
</evidence>
<gene>
    <name evidence="2" type="ORF">TELCIR_09496</name>
</gene>
<feature type="chain" id="PRO_5013574102" evidence="1">
    <location>
        <begin position="19"/>
        <end position="164"/>
    </location>
</feature>
<keyword evidence="1" id="KW-0732">Signal</keyword>